<dbReference type="GO" id="GO:0006281">
    <property type="term" value="P:DNA repair"/>
    <property type="evidence" value="ECO:0007669"/>
    <property type="project" value="UniProtKB-KW"/>
</dbReference>
<evidence type="ECO:0000256" key="2">
    <source>
        <dbReference type="ARBA" id="ARBA00005582"/>
    </source>
</evidence>
<keyword evidence="4" id="KW-0235">DNA replication</keyword>
<evidence type="ECO:0000256" key="8">
    <source>
        <dbReference type="ARBA" id="ARBA00022842"/>
    </source>
</evidence>
<dbReference type="Gene3D" id="3.90.79.10">
    <property type="entry name" value="Nucleoside Triphosphate Pyrophosphohydrolase"/>
    <property type="match status" value="1"/>
</dbReference>
<dbReference type="PANTHER" id="PTHR47707:SF1">
    <property type="entry name" value="NUDIX HYDROLASE FAMILY PROTEIN"/>
    <property type="match status" value="1"/>
</dbReference>
<dbReference type="Proteomes" id="UP000254118">
    <property type="component" value="Unassembled WGS sequence"/>
</dbReference>
<dbReference type="CDD" id="cd03425">
    <property type="entry name" value="NUDIX_MutT_NudA_like"/>
    <property type="match status" value="1"/>
</dbReference>
<evidence type="ECO:0000256" key="6">
    <source>
        <dbReference type="ARBA" id="ARBA00022763"/>
    </source>
</evidence>
<organism evidence="13 14">
    <name type="scientific">Dermatophilus congolensis</name>
    <dbReference type="NCBI Taxonomy" id="1863"/>
    <lineage>
        <taxon>Bacteria</taxon>
        <taxon>Bacillati</taxon>
        <taxon>Actinomycetota</taxon>
        <taxon>Actinomycetes</taxon>
        <taxon>Micrococcales</taxon>
        <taxon>Dermatophilaceae</taxon>
        <taxon>Dermatophilus</taxon>
    </lineage>
</organism>
<comment type="cofactor">
    <cofactor evidence="1">
        <name>Mg(2+)</name>
        <dbReference type="ChEBI" id="CHEBI:18420"/>
    </cofactor>
</comment>
<dbReference type="GO" id="GO:0046872">
    <property type="term" value="F:metal ion binding"/>
    <property type="evidence" value="ECO:0007669"/>
    <property type="project" value="UniProtKB-KW"/>
</dbReference>
<sequence>MAPYADMESIPVVGAAICDDLQRPTKFLAARRSYPASLAGKWEFPGGKVETAEDPLSALHREINEELGGLIIAADPITGPENGGWRTSDRHVMTVYRAIIAPGSSVEPGDSHDQLTWVDATNALELDWLPGDIPIVHTLLALLHQP</sequence>
<dbReference type="GO" id="GO:0008413">
    <property type="term" value="F:8-oxo-7,8-dihydroguanosine triphosphate pyrophosphatase activity"/>
    <property type="evidence" value="ECO:0007669"/>
    <property type="project" value="TreeGrafter"/>
</dbReference>
<dbReference type="Pfam" id="PF00293">
    <property type="entry name" value="NUDIX"/>
    <property type="match status" value="1"/>
</dbReference>
<dbReference type="EC" id="3.6.1.55" evidence="11"/>
<evidence type="ECO:0000256" key="11">
    <source>
        <dbReference type="ARBA" id="ARBA00038905"/>
    </source>
</evidence>
<keyword evidence="3" id="KW-0515">Mutator protein</keyword>
<evidence type="ECO:0000259" key="12">
    <source>
        <dbReference type="PROSITE" id="PS51462"/>
    </source>
</evidence>
<dbReference type="GO" id="GO:0044716">
    <property type="term" value="F:8-oxo-GDP phosphatase activity"/>
    <property type="evidence" value="ECO:0007669"/>
    <property type="project" value="TreeGrafter"/>
</dbReference>
<dbReference type="InterPro" id="IPR015797">
    <property type="entry name" value="NUDIX_hydrolase-like_dom_sf"/>
</dbReference>
<evidence type="ECO:0000256" key="10">
    <source>
        <dbReference type="ARBA" id="ARBA00035861"/>
    </source>
</evidence>
<dbReference type="AlphaFoldDB" id="A0AA46H0P5"/>
<dbReference type="SUPFAM" id="SSF55811">
    <property type="entry name" value="Nudix"/>
    <property type="match status" value="1"/>
</dbReference>
<dbReference type="GO" id="GO:0006260">
    <property type="term" value="P:DNA replication"/>
    <property type="evidence" value="ECO:0007669"/>
    <property type="project" value="UniProtKB-KW"/>
</dbReference>
<dbReference type="InterPro" id="IPR000086">
    <property type="entry name" value="NUDIX_hydrolase_dom"/>
</dbReference>
<evidence type="ECO:0000313" key="14">
    <source>
        <dbReference type="Proteomes" id="UP000254118"/>
    </source>
</evidence>
<keyword evidence="6" id="KW-0227">DNA damage</keyword>
<evidence type="ECO:0000256" key="7">
    <source>
        <dbReference type="ARBA" id="ARBA00022801"/>
    </source>
</evidence>
<dbReference type="PROSITE" id="PS00893">
    <property type="entry name" value="NUDIX_BOX"/>
    <property type="match status" value="1"/>
</dbReference>
<accession>A0AA46H0P5</accession>
<dbReference type="PROSITE" id="PS51462">
    <property type="entry name" value="NUDIX"/>
    <property type="match status" value="1"/>
</dbReference>
<dbReference type="PANTHER" id="PTHR47707">
    <property type="entry name" value="8-OXO-DGTP DIPHOSPHATASE"/>
    <property type="match status" value="1"/>
</dbReference>
<evidence type="ECO:0000256" key="4">
    <source>
        <dbReference type="ARBA" id="ARBA00022705"/>
    </source>
</evidence>
<dbReference type="GO" id="GO:0035539">
    <property type="term" value="F:8-oxo-7,8-dihydrodeoxyguanosine triphosphate pyrophosphatase activity"/>
    <property type="evidence" value="ECO:0007669"/>
    <property type="project" value="UniProtKB-EC"/>
</dbReference>
<evidence type="ECO:0000256" key="3">
    <source>
        <dbReference type="ARBA" id="ARBA00022457"/>
    </source>
</evidence>
<comment type="similarity">
    <text evidence="2">Belongs to the Nudix hydrolase family.</text>
</comment>
<comment type="catalytic activity">
    <reaction evidence="10">
        <text>8-oxo-dGTP + H2O = 8-oxo-dGMP + diphosphate + H(+)</text>
        <dbReference type="Rhea" id="RHEA:31575"/>
        <dbReference type="ChEBI" id="CHEBI:15377"/>
        <dbReference type="ChEBI" id="CHEBI:15378"/>
        <dbReference type="ChEBI" id="CHEBI:33019"/>
        <dbReference type="ChEBI" id="CHEBI:63224"/>
        <dbReference type="ChEBI" id="CHEBI:77896"/>
        <dbReference type="EC" id="3.6.1.55"/>
    </reaction>
</comment>
<comment type="caution">
    <text evidence="13">The sequence shown here is derived from an EMBL/GenBank/DDBJ whole genome shotgun (WGS) entry which is preliminary data.</text>
</comment>
<keyword evidence="8" id="KW-0460">Magnesium</keyword>
<dbReference type="InterPro" id="IPR047127">
    <property type="entry name" value="MutT-like"/>
</dbReference>
<keyword evidence="7 13" id="KW-0378">Hydrolase</keyword>
<evidence type="ECO:0000256" key="5">
    <source>
        <dbReference type="ARBA" id="ARBA00022723"/>
    </source>
</evidence>
<protein>
    <recommendedName>
        <fullName evidence="11">8-oxo-dGTP diphosphatase</fullName>
        <ecNumber evidence="11">3.6.1.55</ecNumber>
    </recommendedName>
</protein>
<evidence type="ECO:0000256" key="1">
    <source>
        <dbReference type="ARBA" id="ARBA00001946"/>
    </source>
</evidence>
<keyword evidence="5" id="KW-0479">Metal-binding</keyword>
<reference evidence="13 14" key="1">
    <citation type="submission" date="2018-06" db="EMBL/GenBank/DDBJ databases">
        <authorList>
            <consortium name="Pathogen Informatics"/>
            <person name="Doyle S."/>
        </authorList>
    </citation>
    <scope>NUCLEOTIDE SEQUENCE [LARGE SCALE GENOMIC DNA]</scope>
    <source>
        <strain evidence="13 14">NCTC7915</strain>
    </source>
</reference>
<evidence type="ECO:0000256" key="9">
    <source>
        <dbReference type="ARBA" id="ARBA00023204"/>
    </source>
</evidence>
<name>A0AA46H0P5_9MICO</name>
<dbReference type="EMBL" id="UFYA01000001">
    <property type="protein sequence ID" value="STD10358.1"/>
    <property type="molecule type" value="Genomic_DNA"/>
</dbReference>
<dbReference type="GO" id="GO:0044715">
    <property type="term" value="F:8-oxo-dGDP phosphatase activity"/>
    <property type="evidence" value="ECO:0007669"/>
    <property type="project" value="TreeGrafter"/>
</dbReference>
<feature type="domain" description="Nudix hydrolase" evidence="12">
    <location>
        <begin position="8"/>
        <end position="143"/>
    </location>
</feature>
<gene>
    <name evidence="13" type="primary">nudG</name>
    <name evidence="13" type="ORF">NCTC7915_01362</name>
</gene>
<dbReference type="InterPro" id="IPR020084">
    <property type="entry name" value="NUDIX_hydrolase_CS"/>
</dbReference>
<proteinExistence type="inferred from homology"/>
<keyword evidence="9" id="KW-0234">DNA repair</keyword>
<evidence type="ECO:0000313" key="13">
    <source>
        <dbReference type="EMBL" id="STD10358.1"/>
    </source>
</evidence>